<dbReference type="Proteomes" id="UP000018144">
    <property type="component" value="Unassembled WGS sequence"/>
</dbReference>
<accession>U4KX16</accession>
<evidence type="ECO:0000256" key="1">
    <source>
        <dbReference type="SAM" id="MobiDB-lite"/>
    </source>
</evidence>
<evidence type="ECO:0000313" key="2">
    <source>
        <dbReference type="EMBL" id="CCX05831.1"/>
    </source>
</evidence>
<organism evidence="2 3">
    <name type="scientific">Pyronema omphalodes (strain CBS 100304)</name>
    <name type="common">Pyronema confluens</name>
    <dbReference type="NCBI Taxonomy" id="1076935"/>
    <lineage>
        <taxon>Eukaryota</taxon>
        <taxon>Fungi</taxon>
        <taxon>Dikarya</taxon>
        <taxon>Ascomycota</taxon>
        <taxon>Pezizomycotina</taxon>
        <taxon>Pezizomycetes</taxon>
        <taxon>Pezizales</taxon>
        <taxon>Pyronemataceae</taxon>
        <taxon>Pyronema</taxon>
    </lineage>
</organism>
<reference evidence="2 3" key="1">
    <citation type="journal article" date="2013" name="PLoS Genet.">
        <title>The genome and development-dependent transcriptomes of Pyronema confluens: a window into fungal evolution.</title>
        <authorList>
            <person name="Traeger S."/>
            <person name="Altegoer F."/>
            <person name="Freitag M."/>
            <person name="Gabaldon T."/>
            <person name="Kempken F."/>
            <person name="Kumar A."/>
            <person name="Marcet-Houben M."/>
            <person name="Poggeler S."/>
            <person name="Stajich J.E."/>
            <person name="Nowrousian M."/>
        </authorList>
    </citation>
    <scope>NUCLEOTIDE SEQUENCE [LARGE SCALE GENOMIC DNA]</scope>
    <source>
        <strain evidence="3">CBS 100304</strain>
        <tissue evidence="2">Vegetative mycelium</tissue>
    </source>
</reference>
<gene>
    <name evidence="2" type="ORF">PCON_05418</name>
</gene>
<dbReference type="OrthoDB" id="5321158at2759"/>
<protein>
    <submittedName>
        <fullName evidence="2">Uncharacterized protein</fullName>
    </submittedName>
</protein>
<proteinExistence type="predicted"/>
<keyword evidence="3" id="KW-1185">Reference proteome</keyword>
<dbReference type="AlphaFoldDB" id="U4KX16"/>
<dbReference type="EMBL" id="HF935274">
    <property type="protein sequence ID" value="CCX05831.1"/>
    <property type="molecule type" value="Genomic_DNA"/>
</dbReference>
<evidence type="ECO:0000313" key="3">
    <source>
        <dbReference type="Proteomes" id="UP000018144"/>
    </source>
</evidence>
<name>U4KX16_PYROM</name>
<sequence length="233" mass="25669">MRPQRTNVLWKKKQPENARAVTPPRPQDDFAIIQQFNQLYMKVRAWSVEFVGGAVGSELSAQQVTLLRRLVLSNLDLAEVLADKTLHRHVIEGVIGIAIAEMLSSKTPSDTNALSETIYGQVTGFATSKTPMKELKNDLGAILAMAVSLQKSFATQTATFTVSYPRVQDGQCEFQTAMMEDKSNGKNGGPSKRLVGLLIFPGMFKVAEGVRTCMVKIKVICTDEMARYNVKVA</sequence>
<feature type="region of interest" description="Disordered" evidence="1">
    <location>
        <begin position="1"/>
        <end position="24"/>
    </location>
</feature>